<protein>
    <recommendedName>
        <fullName evidence="2">DUF6699 domain-containing protein</fullName>
    </recommendedName>
</protein>
<dbReference type="STRING" id="1036808.A0A0C3ESQ1"/>
<dbReference type="HOGENOM" id="CLU_774278_0_0_1"/>
<gene>
    <name evidence="3" type="ORF">SCLCIDRAFT_1207054</name>
</gene>
<dbReference type="AlphaFoldDB" id="A0A0C3ESQ1"/>
<organism evidence="3 4">
    <name type="scientific">Scleroderma citrinum Foug A</name>
    <dbReference type="NCBI Taxonomy" id="1036808"/>
    <lineage>
        <taxon>Eukaryota</taxon>
        <taxon>Fungi</taxon>
        <taxon>Dikarya</taxon>
        <taxon>Basidiomycota</taxon>
        <taxon>Agaricomycotina</taxon>
        <taxon>Agaricomycetes</taxon>
        <taxon>Agaricomycetidae</taxon>
        <taxon>Boletales</taxon>
        <taxon>Sclerodermatineae</taxon>
        <taxon>Sclerodermataceae</taxon>
        <taxon>Scleroderma</taxon>
    </lineage>
</organism>
<evidence type="ECO:0000259" key="2">
    <source>
        <dbReference type="Pfam" id="PF20415"/>
    </source>
</evidence>
<sequence>MWDDMPSLVDANSHQKPSNHIPPPPGATMMSNNHAPHQTPHHHPQQQQQQAYPLGYPAGDPWLASAPPTQPSANTQQYSPQYPHPQWPHQYGAQAYQTMPSPYIPRQPATNSHDRSLPLHRTNSQTGAPRRKDESSRSRSMSLVRRPERQGELSPLFDNPDTRPTIRTFGPYDMHTPSSTLSYATTTSSRLPSDLYTERPSNWRRDFKFKSGLAGVFRLKSSHTYPPSDWAGSGRLALHQFLQHDRANPPTIHDLRRDPYSLVFRKLSHRPEPRDMAAPATDPPTTWMRLYHSRFPWYIDILTGGDRYITLGDFFLQLAAALDRQIARSDYYNDDLDEHDRQTLTQAYLARCRDETERMGGVRRVDFLRGKVFFEGLTRGKNGMWRLRSGRDKT</sequence>
<dbReference type="InterPro" id="IPR046522">
    <property type="entry name" value="DUF6699"/>
</dbReference>
<evidence type="ECO:0000313" key="3">
    <source>
        <dbReference type="EMBL" id="KIM70871.1"/>
    </source>
</evidence>
<dbReference type="InParanoid" id="A0A0C3ESQ1"/>
<dbReference type="EMBL" id="KN822004">
    <property type="protein sequence ID" value="KIM70871.1"/>
    <property type="molecule type" value="Genomic_DNA"/>
</dbReference>
<proteinExistence type="predicted"/>
<dbReference type="Pfam" id="PF20415">
    <property type="entry name" value="DUF6699"/>
    <property type="match status" value="1"/>
</dbReference>
<feature type="domain" description="DUF6699" evidence="2">
    <location>
        <begin position="253"/>
        <end position="383"/>
    </location>
</feature>
<feature type="region of interest" description="Disordered" evidence="1">
    <location>
        <begin position="1"/>
        <end position="195"/>
    </location>
</feature>
<evidence type="ECO:0000313" key="4">
    <source>
        <dbReference type="Proteomes" id="UP000053989"/>
    </source>
</evidence>
<reference evidence="3 4" key="1">
    <citation type="submission" date="2014-04" db="EMBL/GenBank/DDBJ databases">
        <authorList>
            <consortium name="DOE Joint Genome Institute"/>
            <person name="Kuo A."/>
            <person name="Kohler A."/>
            <person name="Nagy L.G."/>
            <person name="Floudas D."/>
            <person name="Copeland A."/>
            <person name="Barry K.W."/>
            <person name="Cichocki N."/>
            <person name="Veneault-Fourrey C."/>
            <person name="LaButti K."/>
            <person name="Lindquist E.A."/>
            <person name="Lipzen A."/>
            <person name="Lundell T."/>
            <person name="Morin E."/>
            <person name="Murat C."/>
            <person name="Sun H."/>
            <person name="Tunlid A."/>
            <person name="Henrissat B."/>
            <person name="Grigoriev I.V."/>
            <person name="Hibbett D.S."/>
            <person name="Martin F."/>
            <person name="Nordberg H.P."/>
            <person name="Cantor M.N."/>
            <person name="Hua S.X."/>
        </authorList>
    </citation>
    <scope>NUCLEOTIDE SEQUENCE [LARGE SCALE GENOMIC DNA]</scope>
    <source>
        <strain evidence="3 4">Foug A</strain>
    </source>
</reference>
<name>A0A0C3ESQ1_9AGAM</name>
<feature type="compositionally biased region" description="Low complexity" evidence="1">
    <location>
        <begin position="176"/>
        <end position="189"/>
    </location>
</feature>
<keyword evidence="4" id="KW-1185">Reference proteome</keyword>
<evidence type="ECO:0000256" key="1">
    <source>
        <dbReference type="SAM" id="MobiDB-lite"/>
    </source>
</evidence>
<reference evidence="4" key="2">
    <citation type="submission" date="2015-01" db="EMBL/GenBank/DDBJ databases">
        <title>Evolutionary Origins and Diversification of the Mycorrhizal Mutualists.</title>
        <authorList>
            <consortium name="DOE Joint Genome Institute"/>
            <consortium name="Mycorrhizal Genomics Consortium"/>
            <person name="Kohler A."/>
            <person name="Kuo A."/>
            <person name="Nagy L.G."/>
            <person name="Floudas D."/>
            <person name="Copeland A."/>
            <person name="Barry K.W."/>
            <person name="Cichocki N."/>
            <person name="Veneault-Fourrey C."/>
            <person name="LaButti K."/>
            <person name="Lindquist E.A."/>
            <person name="Lipzen A."/>
            <person name="Lundell T."/>
            <person name="Morin E."/>
            <person name="Murat C."/>
            <person name="Riley R."/>
            <person name="Ohm R."/>
            <person name="Sun H."/>
            <person name="Tunlid A."/>
            <person name="Henrissat B."/>
            <person name="Grigoriev I.V."/>
            <person name="Hibbett D.S."/>
            <person name="Martin F."/>
        </authorList>
    </citation>
    <scope>NUCLEOTIDE SEQUENCE [LARGE SCALE GENOMIC DNA]</scope>
    <source>
        <strain evidence="4">Foug A</strain>
    </source>
</reference>
<dbReference type="OrthoDB" id="3265169at2759"/>
<dbReference type="Proteomes" id="UP000053989">
    <property type="component" value="Unassembled WGS sequence"/>
</dbReference>
<accession>A0A0C3ESQ1</accession>